<evidence type="ECO:0008006" key="5">
    <source>
        <dbReference type="Google" id="ProtNLM"/>
    </source>
</evidence>
<proteinExistence type="inferred from homology"/>
<dbReference type="PANTHER" id="PTHR24320:SF236">
    <property type="entry name" value="SHORT-CHAIN DEHYDROGENASE-RELATED"/>
    <property type="match status" value="1"/>
</dbReference>
<dbReference type="PRINTS" id="PR00081">
    <property type="entry name" value="GDHRDH"/>
</dbReference>
<dbReference type="GO" id="GO:0016491">
    <property type="term" value="F:oxidoreductase activity"/>
    <property type="evidence" value="ECO:0007669"/>
    <property type="project" value="UniProtKB-KW"/>
</dbReference>
<comment type="similarity">
    <text evidence="1">Belongs to the short-chain dehydrogenases/reductases (SDR) family.</text>
</comment>
<protein>
    <recommendedName>
        <fullName evidence="5">Short-chain dehydrogenase</fullName>
    </recommendedName>
</protein>
<dbReference type="OrthoDB" id="191139at2759"/>
<dbReference type="EMBL" id="ML737285">
    <property type="protein sequence ID" value="KAE8334390.1"/>
    <property type="molecule type" value="Genomic_DNA"/>
</dbReference>
<evidence type="ECO:0000256" key="3">
    <source>
        <dbReference type="ARBA" id="ARBA00023002"/>
    </source>
</evidence>
<keyword evidence="3" id="KW-0560">Oxidoreductase</keyword>
<dbReference type="Gene3D" id="3.40.50.720">
    <property type="entry name" value="NAD(P)-binding Rossmann-like Domain"/>
    <property type="match status" value="1"/>
</dbReference>
<dbReference type="AlphaFoldDB" id="A0A5N6XS26"/>
<dbReference type="Proteomes" id="UP000325558">
    <property type="component" value="Unassembled WGS sequence"/>
</dbReference>
<sequence length="312" mass="34826">MGQIYSSIRPPAPFLTEANLQDQTGKVFVVTGASGGVGKCLASILYQHNAKVYIAARSEKKSKEAISDIQARYPSSNGCLEYLRLDLADLDGVKDAAEEILRKETRLDVLWNNAGVMVPPRGSKTIQGYELQFGVNNMGPFLFTRLLYPLLKATSDMAPEHSVRIIWVSSSAVDIAPSPAIDLSAMENDHEDSWIRYARSKSGNILHAVEFARRHDTDAIINLSLNPGNLITDLQRTLPGWQKYLWKKIAYEPKFGAYTELYAGLSTDISPANNGGWVAPFGRLMQCRQDLLDPELGKRFWEWSENQISPYL</sequence>
<dbReference type="InterPro" id="IPR036291">
    <property type="entry name" value="NAD(P)-bd_dom_sf"/>
</dbReference>
<reference evidence="4" key="1">
    <citation type="submission" date="2019-04" db="EMBL/GenBank/DDBJ databases">
        <title>Friends and foes A comparative genomics study of 23 Aspergillus species from section Flavi.</title>
        <authorList>
            <consortium name="DOE Joint Genome Institute"/>
            <person name="Kjaerbolling I."/>
            <person name="Vesth T."/>
            <person name="Frisvad J.C."/>
            <person name="Nybo J.L."/>
            <person name="Theobald S."/>
            <person name="Kildgaard S."/>
            <person name="Isbrandt T."/>
            <person name="Kuo A."/>
            <person name="Sato A."/>
            <person name="Lyhne E.K."/>
            <person name="Kogle M.E."/>
            <person name="Wiebenga A."/>
            <person name="Kun R.S."/>
            <person name="Lubbers R.J."/>
            <person name="Makela M.R."/>
            <person name="Barry K."/>
            <person name="Chovatia M."/>
            <person name="Clum A."/>
            <person name="Daum C."/>
            <person name="Haridas S."/>
            <person name="He G."/>
            <person name="LaButti K."/>
            <person name="Lipzen A."/>
            <person name="Mondo S."/>
            <person name="Riley R."/>
            <person name="Salamov A."/>
            <person name="Simmons B.A."/>
            <person name="Magnuson J.K."/>
            <person name="Henrissat B."/>
            <person name="Mortensen U.H."/>
            <person name="Larsen T.O."/>
            <person name="Devries R.P."/>
            <person name="Grigoriev I.V."/>
            <person name="Machida M."/>
            <person name="Baker S.E."/>
            <person name="Andersen M.R."/>
        </authorList>
    </citation>
    <scope>NUCLEOTIDE SEQUENCE</scope>
    <source>
        <strain evidence="4">CBS 117612</strain>
    </source>
</reference>
<evidence type="ECO:0000256" key="2">
    <source>
        <dbReference type="ARBA" id="ARBA00022857"/>
    </source>
</evidence>
<name>A0A5N6XS26_9EURO</name>
<dbReference type="SUPFAM" id="SSF51735">
    <property type="entry name" value="NAD(P)-binding Rossmann-fold domains"/>
    <property type="match status" value="1"/>
</dbReference>
<accession>A0A5N6XS26</accession>
<dbReference type="Pfam" id="PF00106">
    <property type="entry name" value="adh_short"/>
    <property type="match status" value="1"/>
</dbReference>
<evidence type="ECO:0000313" key="4">
    <source>
        <dbReference type="EMBL" id="KAE8334390.1"/>
    </source>
</evidence>
<gene>
    <name evidence="4" type="ORF">BDV24DRAFT_170238</name>
</gene>
<organism evidence="4">
    <name type="scientific">Aspergillus arachidicola</name>
    <dbReference type="NCBI Taxonomy" id="656916"/>
    <lineage>
        <taxon>Eukaryota</taxon>
        <taxon>Fungi</taxon>
        <taxon>Dikarya</taxon>
        <taxon>Ascomycota</taxon>
        <taxon>Pezizomycotina</taxon>
        <taxon>Eurotiomycetes</taxon>
        <taxon>Eurotiomycetidae</taxon>
        <taxon>Eurotiales</taxon>
        <taxon>Aspergillaceae</taxon>
        <taxon>Aspergillus</taxon>
        <taxon>Aspergillus subgen. Circumdati</taxon>
    </lineage>
</organism>
<dbReference type="InterPro" id="IPR002347">
    <property type="entry name" value="SDR_fam"/>
</dbReference>
<keyword evidence="2" id="KW-0521">NADP</keyword>
<evidence type="ECO:0000256" key="1">
    <source>
        <dbReference type="ARBA" id="ARBA00006484"/>
    </source>
</evidence>
<dbReference type="PANTHER" id="PTHR24320">
    <property type="entry name" value="RETINOL DEHYDROGENASE"/>
    <property type="match status" value="1"/>
</dbReference>